<feature type="domain" description="BHLH" evidence="6">
    <location>
        <begin position="87"/>
        <end position="149"/>
    </location>
</feature>
<dbReference type="Proteomes" id="UP000242146">
    <property type="component" value="Unassembled WGS sequence"/>
</dbReference>
<dbReference type="GO" id="GO:0005634">
    <property type="term" value="C:nucleus"/>
    <property type="evidence" value="ECO:0007669"/>
    <property type="project" value="UniProtKB-SubCell"/>
</dbReference>
<dbReference type="PROSITE" id="PS50888">
    <property type="entry name" value="BHLH"/>
    <property type="match status" value="1"/>
</dbReference>
<dbReference type="SUPFAM" id="SSF47459">
    <property type="entry name" value="HLH, helix-loop-helix DNA-binding domain"/>
    <property type="match status" value="1"/>
</dbReference>
<dbReference type="Pfam" id="PF00010">
    <property type="entry name" value="HLH"/>
    <property type="match status" value="1"/>
</dbReference>
<feature type="compositionally biased region" description="Low complexity" evidence="5">
    <location>
        <begin position="1"/>
        <end position="14"/>
    </location>
</feature>
<feature type="compositionally biased region" description="Polar residues" evidence="5">
    <location>
        <begin position="185"/>
        <end position="195"/>
    </location>
</feature>
<proteinExistence type="predicted"/>
<name>A0A1X2GP52_9FUNG</name>
<evidence type="ECO:0000256" key="3">
    <source>
        <dbReference type="ARBA" id="ARBA00023163"/>
    </source>
</evidence>
<dbReference type="AlphaFoldDB" id="A0A1X2GP52"/>
<dbReference type="STRING" id="101127.A0A1X2GP52"/>
<dbReference type="GO" id="GO:0000978">
    <property type="term" value="F:RNA polymerase II cis-regulatory region sequence-specific DNA binding"/>
    <property type="evidence" value="ECO:0007669"/>
    <property type="project" value="TreeGrafter"/>
</dbReference>
<dbReference type="EMBL" id="MCGT01000007">
    <property type="protein sequence ID" value="ORX58263.1"/>
    <property type="molecule type" value="Genomic_DNA"/>
</dbReference>
<evidence type="ECO:0000256" key="4">
    <source>
        <dbReference type="ARBA" id="ARBA00023242"/>
    </source>
</evidence>
<dbReference type="PANTHER" id="PTHR46117">
    <property type="entry name" value="FI24210P1"/>
    <property type="match status" value="1"/>
</dbReference>
<gene>
    <name evidence="7" type="ORF">DM01DRAFT_1333917</name>
</gene>
<dbReference type="InterPro" id="IPR011598">
    <property type="entry name" value="bHLH_dom"/>
</dbReference>
<dbReference type="InterPro" id="IPR036638">
    <property type="entry name" value="HLH_DNA-bd_sf"/>
</dbReference>
<keyword evidence="4" id="KW-0539">Nucleus</keyword>
<reference evidence="7 8" key="1">
    <citation type="submission" date="2016-07" db="EMBL/GenBank/DDBJ databases">
        <title>Pervasive Adenine N6-methylation of Active Genes in Fungi.</title>
        <authorList>
            <consortium name="DOE Joint Genome Institute"/>
            <person name="Mondo S.J."/>
            <person name="Dannebaum R.O."/>
            <person name="Kuo R.C."/>
            <person name="Labutti K."/>
            <person name="Haridas S."/>
            <person name="Kuo A."/>
            <person name="Salamov A."/>
            <person name="Ahrendt S.R."/>
            <person name="Lipzen A."/>
            <person name="Sullivan W."/>
            <person name="Andreopoulos W.B."/>
            <person name="Clum A."/>
            <person name="Lindquist E."/>
            <person name="Daum C."/>
            <person name="Ramamoorthy G.K."/>
            <person name="Gryganskyi A."/>
            <person name="Culley D."/>
            <person name="Magnuson J.K."/>
            <person name="James T.Y."/>
            <person name="O'Malley M.A."/>
            <person name="Stajich J.E."/>
            <person name="Spatafora J.W."/>
            <person name="Visel A."/>
            <person name="Grigoriev I.V."/>
        </authorList>
    </citation>
    <scope>NUCLEOTIDE SEQUENCE [LARGE SCALE GENOMIC DNA]</scope>
    <source>
        <strain evidence="7 8">NRRL 3301</strain>
    </source>
</reference>
<keyword evidence="3" id="KW-0804">Transcription</keyword>
<evidence type="ECO:0000259" key="6">
    <source>
        <dbReference type="PROSITE" id="PS50888"/>
    </source>
</evidence>
<comment type="caution">
    <text evidence="7">The sequence shown here is derived from an EMBL/GenBank/DDBJ whole genome shotgun (WGS) entry which is preliminary data.</text>
</comment>
<dbReference type="GO" id="GO:0046983">
    <property type="term" value="F:protein dimerization activity"/>
    <property type="evidence" value="ECO:0007669"/>
    <property type="project" value="InterPro"/>
</dbReference>
<feature type="compositionally biased region" description="Low complexity" evidence="5">
    <location>
        <begin position="22"/>
        <end position="33"/>
    </location>
</feature>
<feature type="compositionally biased region" description="Low complexity" evidence="5">
    <location>
        <begin position="46"/>
        <end position="61"/>
    </location>
</feature>
<dbReference type="InterPro" id="IPR051732">
    <property type="entry name" value="USF"/>
</dbReference>
<evidence type="ECO:0000256" key="1">
    <source>
        <dbReference type="ARBA" id="ARBA00004123"/>
    </source>
</evidence>
<feature type="region of interest" description="Disordered" evidence="5">
    <location>
        <begin position="178"/>
        <end position="205"/>
    </location>
</feature>
<organism evidence="7 8">
    <name type="scientific">Hesseltinella vesiculosa</name>
    <dbReference type="NCBI Taxonomy" id="101127"/>
    <lineage>
        <taxon>Eukaryota</taxon>
        <taxon>Fungi</taxon>
        <taxon>Fungi incertae sedis</taxon>
        <taxon>Mucoromycota</taxon>
        <taxon>Mucoromycotina</taxon>
        <taxon>Mucoromycetes</taxon>
        <taxon>Mucorales</taxon>
        <taxon>Cunninghamellaceae</taxon>
        <taxon>Hesseltinella</taxon>
    </lineage>
</organism>
<comment type="subcellular location">
    <subcellularLocation>
        <location evidence="1">Nucleus</location>
    </subcellularLocation>
</comment>
<feature type="compositionally biased region" description="Basic and acidic residues" evidence="5">
    <location>
        <begin position="81"/>
        <end position="95"/>
    </location>
</feature>
<keyword evidence="2" id="KW-0805">Transcription regulation</keyword>
<evidence type="ECO:0000256" key="5">
    <source>
        <dbReference type="SAM" id="MobiDB-lite"/>
    </source>
</evidence>
<protein>
    <submittedName>
        <fullName evidence="7">HLH-domain-containing protein</fullName>
    </submittedName>
</protein>
<keyword evidence="8" id="KW-1185">Reference proteome</keyword>
<accession>A0A1X2GP52</accession>
<evidence type="ECO:0000313" key="7">
    <source>
        <dbReference type="EMBL" id="ORX58263.1"/>
    </source>
</evidence>
<evidence type="ECO:0000256" key="2">
    <source>
        <dbReference type="ARBA" id="ARBA00023015"/>
    </source>
</evidence>
<dbReference type="SMART" id="SM00353">
    <property type="entry name" value="HLH"/>
    <property type="match status" value="1"/>
</dbReference>
<dbReference type="OrthoDB" id="690068at2759"/>
<dbReference type="Gene3D" id="4.10.280.10">
    <property type="entry name" value="Helix-loop-helix DNA-binding domain"/>
    <property type="match status" value="1"/>
</dbReference>
<dbReference type="GO" id="GO:0000981">
    <property type="term" value="F:DNA-binding transcription factor activity, RNA polymerase II-specific"/>
    <property type="evidence" value="ECO:0007669"/>
    <property type="project" value="TreeGrafter"/>
</dbReference>
<dbReference type="PANTHER" id="PTHR46117:SF3">
    <property type="entry name" value="FI24210P1"/>
    <property type="match status" value="1"/>
</dbReference>
<sequence>MDVPPQTLVPLPMLQLPPPLTGPALTTPTSTPTAYASIMPQPPLASPTSSSYPTPSTSTSSGKSDRWRQNSLSSAGPVHLAGERESHRRLSHSAIEKRRRERINDKIDQLKHLIPACCPSNDALQSASMHQPLHKLSVLQAAIDYIHQLHAKLIHLEPDLVPPFDEADPPSELSRIIAHVRRQQNEQTPTNQDGKPSSPHFEQAA</sequence>
<evidence type="ECO:0000313" key="8">
    <source>
        <dbReference type="Proteomes" id="UP000242146"/>
    </source>
</evidence>
<feature type="region of interest" description="Disordered" evidence="5">
    <location>
        <begin position="1"/>
        <end position="95"/>
    </location>
</feature>